<dbReference type="InterPro" id="IPR001765">
    <property type="entry name" value="Carbonic_anhydrase"/>
</dbReference>
<evidence type="ECO:0000313" key="10">
    <source>
        <dbReference type="Proteomes" id="UP000250025"/>
    </source>
</evidence>
<protein>
    <recommendedName>
        <fullName evidence="2 8">Carbonic anhydrase</fullName>
        <ecNumber evidence="2 8">4.2.1.1</ecNumber>
    </recommendedName>
    <alternativeName>
        <fullName evidence="8">Carbonate dehydratase</fullName>
    </alternativeName>
</protein>
<feature type="binding site" evidence="7">
    <location>
        <position position="127"/>
    </location>
    <ligand>
        <name>Zn(2+)</name>
        <dbReference type="ChEBI" id="CHEBI:29105"/>
    </ligand>
</feature>
<dbReference type="PANTHER" id="PTHR11002">
    <property type="entry name" value="CARBONIC ANHYDRASE"/>
    <property type="match status" value="1"/>
</dbReference>
<keyword evidence="4 7" id="KW-0862">Zinc</keyword>
<dbReference type="PANTHER" id="PTHR11002:SF76">
    <property type="entry name" value="CARBONIC ANHYDRASE"/>
    <property type="match status" value="1"/>
</dbReference>
<feature type="binding site" evidence="7">
    <location>
        <position position="71"/>
    </location>
    <ligand>
        <name>Zn(2+)</name>
        <dbReference type="ChEBI" id="CHEBI:29105"/>
    </ligand>
</feature>
<keyword evidence="10" id="KW-1185">Reference proteome</keyword>
<comment type="function">
    <text evidence="8">Reversible hydration of carbon dioxide.</text>
</comment>
<dbReference type="GO" id="GO:0008270">
    <property type="term" value="F:zinc ion binding"/>
    <property type="evidence" value="ECO:0007669"/>
    <property type="project" value="UniProtKB-UniRule"/>
</dbReference>
<evidence type="ECO:0000256" key="1">
    <source>
        <dbReference type="ARBA" id="ARBA00006217"/>
    </source>
</evidence>
<dbReference type="InterPro" id="IPR036874">
    <property type="entry name" value="Carbonic_anhydrase_sf"/>
</dbReference>
<dbReference type="CDD" id="cd00883">
    <property type="entry name" value="beta_CA_cladeA"/>
    <property type="match status" value="1"/>
</dbReference>
<dbReference type="InterPro" id="IPR015892">
    <property type="entry name" value="Carbonic_anhydrase_CS"/>
</dbReference>
<evidence type="ECO:0000313" key="9">
    <source>
        <dbReference type="EMBL" id="ARS52419.1"/>
    </source>
</evidence>
<evidence type="ECO:0000256" key="7">
    <source>
        <dbReference type="PIRSR" id="PIRSR601765-1"/>
    </source>
</evidence>
<dbReference type="Pfam" id="PF00484">
    <property type="entry name" value="Pro_CA"/>
    <property type="match status" value="1"/>
</dbReference>
<evidence type="ECO:0000256" key="3">
    <source>
        <dbReference type="ARBA" id="ARBA00022723"/>
    </source>
</evidence>
<dbReference type="AlphaFoldDB" id="A0A2Z2H515"/>
<organism evidence="9 10">
    <name type="scientific">Kushneria konosiri</name>
    <dbReference type="NCBI Taxonomy" id="698828"/>
    <lineage>
        <taxon>Bacteria</taxon>
        <taxon>Pseudomonadati</taxon>
        <taxon>Pseudomonadota</taxon>
        <taxon>Gammaproteobacteria</taxon>
        <taxon>Oceanospirillales</taxon>
        <taxon>Halomonadaceae</taxon>
        <taxon>Kushneria</taxon>
    </lineage>
</organism>
<evidence type="ECO:0000256" key="6">
    <source>
        <dbReference type="ARBA" id="ARBA00048348"/>
    </source>
</evidence>
<keyword evidence="3 7" id="KW-0479">Metal-binding</keyword>
<dbReference type="Proteomes" id="UP000250025">
    <property type="component" value="Chromosome"/>
</dbReference>
<name>A0A2Z2H515_9GAMM</name>
<dbReference type="EMBL" id="CP021323">
    <property type="protein sequence ID" value="ARS52419.1"/>
    <property type="molecule type" value="Genomic_DNA"/>
</dbReference>
<evidence type="ECO:0000256" key="5">
    <source>
        <dbReference type="ARBA" id="ARBA00023239"/>
    </source>
</evidence>
<dbReference type="GO" id="GO:0004089">
    <property type="term" value="F:carbonate dehydratase activity"/>
    <property type="evidence" value="ECO:0007669"/>
    <property type="project" value="UniProtKB-UniRule"/>
</dbReference>
<evidence type="ECO:0000256" key="4">
    <source>
        <dbReference type="ARBA" id="ARBA00022833"/>
    </source>
</evidence>
<reference evidence="9 10" key="1">
    <citation type="journal article" date="2017" name="Int. J. Syst. Evol. Microbiol.">
        <title>Kushneria konosiri sp. nov., isolated from the Korean salt-fermented seafood Daemi-jeot.</title>
        <authorList>
            <person name="Yun J.H."/>
            <person name="Park S.K."/>
            <person name="Lee J.Y."/>
            <person name="Jung M.J."/>
            <person name="Bae J.W."/>
        </authorList>
    </citation>
    <scope>NUCLEOTIDE SEQUENCE [LARGE SCALE GENOMIC DNA]</scope>
    <source>
        <strain evidence="9 10">X49</strain>
    </source>
</reference>
<dbReference type="KEGG" id="kus:B9G99_05600"/>
<accession>A0A2Z2H515</accession>
<dbReference type="PROSITE" id="PS00705">
    <property type="entry name" value="PROK_CO2_ANHYDRASE_2"/>
    <property type="match status" value="1"/>
</dbReference>
<comment type="cofactor">
    <cofactor evidence="7">
        <name>Zn(2+)</name>
        <dbReference type="ChEBI" id="CHEBI:29105"/>
    </cofactor>
    <text evidence="7">Binds 1 zinc ion per subunit.</text>
</comment>
<evidence type="ECO:0000256" key="2">
    <source>
        <dbReference type="ARBA" id="ARBA00012925"/>
    </source>
</evidence>
<feature type="binding site" evidence="7">
    <location>
        <position position="130"/>
    </location>
    <ligand>
        <name>Zn(2+)</name>
        <dbReference type="ChEBI" id="CHEBI:29105"/>
    </ligand>
</feature>
<dbReference type="SMART" id="SM00947">
    <property type="entry name" value="Pro_CA"/>
    <property type="match status" value="1"/>
</dbReference>
<dbReference type="EC" id="4.2.1.1" evidence="2 8"/>
<feature type="binding site" evidence="7">
    <location>
        <position position="73"/>
    </location>
    <ligand>
        <name>Zn(2+)</name>
        <dbReference type="ChEBI" id="CHEBI:29105"/>
    </ligand>
</feature>
<dbReference type="PROSITE" id="PS00704">
    <property type="entry name" value="PROK_CO2_ANHYDRASE_1"/>
    <property type="match status" value="1"/>
</dbReference>
<evidence type="ECO:0000256" key="8">
    <source>
        <dbReference type="RuleBase" id="RU003956"/>
    </source>
</evidence>
<dbReference type="SUPFAM" id="SSF53056">
    <property type="entry name" value="beta-carbonic anhydrase, cab"/>
    <property type="match status" value="1"/>
</dbReference>
<dbReference type="Gene3D" id="3.40.1050.10">
    <property type="entry name" value="Carbonic anhydrase"/>
    <property type="match status" value="1"/>
</dbReference>
<gene>
    <name evidence="9" type="ORF">B9G99_05600</name>
</gene>
<keyword evidence="5 8" id="KW-0456">Lyase</keyword>
<proteinExistence type="inferred from homology"/>
<sequence>MAHCAQEIALKDVFETDLLPSVYKIKERRMRFVERLLLENQAWAGEVKHCDPHMFDRLSAGQSPEVLWIGCSDSRVPAEQLCNTSPGEMFIHRNVANRVCPNEAGFMSVLEYAVAVLKVRHIIVCGHHRCGGIQAAMTDENTGFSHLDNHLDGIRDIRRRHANELAEMNNDAERLDRMVALNVIDQVTMLGELPLIKAQWSRHQYPTIHGMVYALETGRLREIKRWNGESHEAAQACAV</sequence>
<comment type="similarity">
    <text evidence="1 8">Belongs to the beta-class carbonic anhydrase family.</text>
</comment>
<comment type="catalytic activity">
    <reaction evidence="6 8">
        <text>hydrogencarbonate + H(+) = CO2 + H2O</text>
        <dbReference type="Rhea" id="RHEA:10748"/>
        <dbReference type="ChEBI" id="CHEBI:15377"/>
        <dbReference type="ChEBI" id="CHEBI:15378"/>
        <dbReference type="ChEBI" id="CHEBI:16526"/>
        <dbReference type="ChEBI" id="CHEBI:17544"/>
        <dbReference type="EC" id="4.2.1.1"/>
    </reaction>
</comment>
<dbReference type="GO" id="GO:0015976">
    <property type="term" value="P:carbon utilization"/>
    <property type="evidence" value="ECO:0007669"/>
    <property type="project" value="InterPro"/>
</dbReference>